<dbReference type="EMBL" id="AP018219">
    <property type="protein sequence ID" value="BAY73433.1"/>
    <property type="molecule type" value="Genomic_DNA"/>
</dbReference>
<gene>
    <name evidence="2" type="ORF">NIES23_62610</name>
</gene>
<dbReference type="Proteomes" id="UP000217507">
    <property type="component" value="Plasmid Plasmid3 dna"/>
</dbReference>
<feature type="transmembrane region" description="Helical" evidence="1">
    <location>
        <begin position="235"/>
        <end position="256"/>
    </location>
</feature>
<keyword evidence="1" id="KW-1133">Transmembrane helix</keyword>
<reference evidence="2 3" key="1">
    <citation type="submission" date="2017-06" db="EMBL/GenBank/DDBJ databases">
        <title>Genome sequencing of cyanobaciteial culture collection at National Institute for Environmental Studies (NIES).</title>
        <authorList>
            <person name="Hirose Y."/>
            <person name="Shimura Y."/>
            <person name="Fujisawa T."/>
            <person name="Nakamura Y."/>
            <person name="Kawachi M."/>
        </authorList>
    </citation>
    <scope>NUCLEOTIDE SEQUENCE [LARGE SCALE GENOMIC DNA]</scope>
    <source>
        <strain evidence="2 3">NIES-23</strain>
        <plasmid evidence="3">Plasmid Plasmid3 dna</plasmid>
    </source>
</reference>
<name>A0A1Z4KX86_ANAVA</name>
<evidence type="ECO:0000313" key="2">
    <source>
        <dbReference type="EMBL" id="BAY73433.1"/>
    </source>
</evidence>
<evidence type="ECO:0000256" key="1">
    <source>
        <dbReference type="SAM" id="Phobius"/>
    </source>
</evidence>
<geneLocation type="plasmid" evidence="2">
    <name>plasmid3</name>
</geneLocation>
<sequence length="266" mass="29344">MNWRRQSPIFELYDPTLAEIIPDVIGLWATNPGTADAAVTFTLNSQTVINAPIWLANFPSDLSKASLHLTHSEEILRQSHKALVTAIDRVHRIIHTITSESDLAFNLNSIGEAQPQPERELLASLQAIQKLDMPTSFGIGAEIAGLSHQAFDQFQAFIERLLQVFAHYAQVETQVEGRTLAQTSVGWLNDVASIWQTGLSSTQVSLHQRTLSLALASRDALLQIFHITVQAALKLSVLISVPGGLILVLPVAWQFINQIMTQLREG</sequence>
<dbReference type="AlphaFoldDB" id="A0A1Z4KX86"/>
<accession>A0A1Z4KX86</accession>
<keyword evidence="1" id="KW-0812">Transmembrane</keyword>
<evidence type="ECO:0000313" key="3">
    <source>
        <dbReference type="Proteomes" id="UP000217507"/>
    </source>
</evidence>
<keyword evidence="1" id="KW-0472">Membrane</keyword>
<protein>
    <submittedName>
        <fullName evidence="2">Uncharacterized protein</fullName>
    </submittedName>
</protein>
<proteinExistence type="predicted"/>
<keyword evidence="2" id="KW-0614">Plasmid</keyword>
<organism evidence="2 3">
    <name type="scientific">Trichormus variabilis NIES-23</name>
    <dbReference type="NCBI Taxonomy" id="1973479"/>
    <lineage>
        <taxon>Bacteria</taxon>
        <taxon>Bacillati</taxon>
        <taxon>Cyanobacteriota</taxon>
        <taxon>Cyanophyceae</taxon>
        <taxon>Nostocales</taxon>
        <taxon>Nostocaceae</taxon>
        <taxon>Trichormus</taxon>
    </lineage>
</organism>